<keyword evidence="5" id="KW-0808">Transferase</keyword>
<comment type="caution">
    <text evidence="5">The sequence shown here is derived from an EMBL/GenBank/DDBJ whole genome shotgun (WGS) entry which is preliminary data.</text>
</comment>
<dbReference type="GO" id="GO:0046100">
    <property type="term" value="P:hypoxanthine metabolic process"/>
    <property type="evidence" value="ECO:0007669"/>
    <property type="project" value="TreeGrafter"/>
</dbReference>
<dbReference type="Pfam" id="PF00156">
    <property type="entry name" value="Pribosyltran"/>
    <property type="match status" value="1"/>
</dbReference>
<feature type="domain" description="Phosphoribosyltransferase" evidence="4">
    <location>
        <begin position="30"/>
        <end position="168"/>
    </location>
</feature>
<comment type="catalytic activity">
    <reaction evidence="1">
        <text>GMP + diphosphate = guanine + 5-phospho-alpha-D-ribose 1-diphosphate</text>
        <dbReference type="Rhea" id="RHEA:25424"/>
        <dbReference type="ChEBI" id="CHEBI:16235"/>
        <dbReference type="ChEBI" id="CHEBI:33019"/>
        <dbReference type="ChEBI" id="CHEBI:58017"/>
        <dbReference type="ChEBI" id="CHEBI:58115"/>
        <dbReference type="EC" id="2.4.2.8"/>
    </reaction>
    <physiologicalReaction direction="right-to-left" evidence="1">
        <dbReference type="Rhea" id="RHEA:25426"/>
    </physiologicalReaction>
</comment>
<name>A0A369CAD1_9GAMM</name>
<keyword evidence="6" id="KW-1185">Reference proteome</keyword>
<proteinExistence type="predicted"/>
<evidence type="ECO:0000313" key="6">
    <source>
        <dbReference type="Proteomes" id="UP000252707"/>
    </source>
</evidence>
<evidence type="ECO:0000256" key="3">
    <source>
        <dbReference type="SAM" id="MobiDB-lite"/>
    </source>
</evidence>
<dbReference type="GO" id="GO:0004422">
    <property type="term" value="F:hypoxanthine phosphoribosyltransferase activity"/>
    <property type="evidence" value="ECO:0007669"/>
    <property type="project" value="TreeGrafter"/>
</dbReference>
<dbReference type="EMBL" id="QPJY01000004">
    <property type="protein sequence ID" value="RCX30683.1"/>
    <property type="molecule type" value="Genomic_DNA"/>
</dbReference>
<gene>
    <name evidence="5" type="ORF">DFQ59_104119</name>
</gene>
<dbReference type="GO" id="GO:0032264">
    <property type="term" value="P:IMP salvage"/>
    <property type="evidence" value="ECO:0007669"/>
    <property type="project" value="TreeGrafter"/>
</dbReference>
<dbReference type="InterPro" id="IPR050408">
    <property type="entry name" value="HGPRT"/>
</dbReference>
<dbReference type="AlphaFoldDB" id="A0A369CAD1"/>
<dbReference type="Gene3D" id="3.40.50.2020">
    <property type="match status" value="1"/>
</dbReference>
<dbReference type="Proteomes" id="UP000252707">
    <property type="component" value="Unassembled WGS sequence"/>
</dbReference>
<dbReference type="GO" id="GO:0005829">
    <property type="term" value="C:cytosol"/>
    <property type="evidence" value="ECO:0007669"/>
    <property type="project" value="TreeGrafter"/>
</dbReference>
<organism evidence="5 6">
    <name type="scientific">Thioalbus denitrificans</name>
    <dbReference type="NCBI Taxonomy" id="547122"/>
    <lineage>
        <taxon>Bacteria</taxon>
        <taxon>Pseudomonadati</taxon>
        <taxon>Pseudomonadota</taxon>
        <taxon>Gammaproteobacteria</taxon>
        <taxon>Chromatiales</taxon>
        <taxon>Ectothiorhodospiraceae</taxon>
        <taxon>Thioalbus</taxon>
    </lineage>
</organism>
<accession>A0A369CAD1</accession>
<evidence type="ECO:0000256" key="2">
    <source>
        <dbReference type="ARBA" id="ARBA00049402"/>
    </source>
</evidence>
<evidence type="ECO:0000256" key="1">
    <source>
        <dbReference type="ARBA" id="ARBA00048811"/>
    </source>
</evidence>
<dbReference type="RefSeq" id="WP_114279671.1">
    <property type="nucleotide sequence ID" value="NZ_QPJY01000004.1"/>
</dbReference>
<dbReference type="SUPFAM" id="SSF53271">
    <property type="entry name" value="PRTase-like"/>
    <property type="match status" value="1"/>
</dbReference>
<dbReference type="OrthoDB" id="9802824at2"/>
<dbReference type="CDD" id="cd06223">
    <property type="entry name" value="PRTases_typeI"/>
    <property type="match status" value="1"/>
</dbReference>
<dbReference type="GO" id="GO:0006178">
    <property type="term" value="P:guanine salvage"/>
    <property type="evidence" value="ECO:0007669"/>
    <property type="project" value="TreeGrafter"/>
</dbReference>
<evidence type="ECO:0000313" key="5">
    <source>
        <dbReference type="EMBL" id="RCX30683.1"/>
    </source>
</evidence>
<evidence type="ECO:0000259" key="4">
    <source>
        <dbReference type="Pfam" id="PF00156"/>
    </source>
</evidence>
<dbReference type="GO" id="GO:0032263">
    <property type="term" value="P:GMP salvage"/>
    <property type="evidence" value="ECO:0007669"/>
    <property type="project" value="TreeGrafter"/>
</dbReference>
<dbReference type="InterPro" id="IPR000836">
    <property type="entry name" value="PRTase_dom"/>
</dbReference>
<feature type="region of interest" description="Disordered" evidence="3">
    <location>
        <begin position="1"/>
        <end position="21"/>
    </location>
</feature>
<dbReference type="PANTHER" id="PTHR43340">
    <property type="entry name" value="HYPOXANTHINE-GUANINE PHOSPHORIBOSYLTRANSFERASE"/>
    <property type="match status" value="1"/>
</dbReference>
<sequence length="195" mass="21291">MTTRSPSPSDRGEAPAPGEIRRVRTEAECLHDRAAVETALDRMAMEITRQLAEADPLVICVLHGGMPAMGGLLSRLDFPLQVDYLHATRYRGATRGGELHWRVRPEHSLAGRVVLVVDDILDEGLTLAALKDYCRVAGAAAVHAAVLVRKELPNPPAAEADFIGLTVGDRYVFGYGMDYKDYLRNAPGIFAVKEL</sequence>
<dbReference type="InterPro" id="IPR029057">
    <property type="entry name" value="PRTase-like"/>
</dbReference>
<dbReference type="GO" id="GO:0000287">
    <property type="term" value="F:magnesium ion binding"/>
    <property type="evidence" value="ECO:0007669"/>
    <property type="project" value="TreeGrafter"/>
</dbReference>
<protein>
    <submittedName>
        <fullName evidence="5">Hypoxanthine phosphoribosyltransferase</fullName>
    </submittedName>
</protein>
<comment type="catalytic activity">
    <reaction evidence="2">
        <text>IMP + diphosphate = hypoxanthine + 5-phospho-alpha-D-ribose 1-diphosphate</text>
        <dbReference type="Rhea" id="RHEA:17973"/>
        <dbReference type="ChEBI" id="CHEBI:17368"/>
        <dbReference type="ChEBI" id="CHEBI:33019"/>
        <dbReference type="ChEBI" id="CHEBI:58017"/>
        <dbReference type="ChEBI" id="CHEBI:58053"/>
        <dbReference type="EC" id="2.4.2.8"/>
    </reaction>
    <physiologicalReaction direction="right-to-left" evidence="2">
        <dbReference type="Rhea" id="RHEA:17975"/>
    </physiologicalReaction>
</comment>
<dbReference type="PANTHER" id="PTHR43340:SF1">
    <property type="entry name" value="HYPOXANTHINE PHOSPHORIBOSYLTRANSFERASE"/>
    <property type="match status" value="1"/>
</dbReference>
<keyword evidence="5" id="KW-0328">Glycosyltransferase</keyword>
<dbReference type="NCBIfam" id="NF006605">
    <property type="entry name" value="PRK09162.1"/>
    <property type="match status" value="1"/>
</dbReference>
<reference evidence="5 6" key="1">
    <citation type="submission" date="2018-07" db="EMBL/GenBank/DDBJ databases">
        <title>Genomic Encyclopedia of Type Strains, Phase IV (KMG-IV): sequencing the most valuable type-strain genomes for metagenomic binning, comparative biology and taxonomic classification.</title>
        <authorList>
            <person name="Goeker M."/>
        </authorList>
    </citation>
    <scope>NUCLEOTIDE SEQUENCE [LARGE SCALE GENOMIC DNA]</scope>
    <source>
        <strain evidence="5 6">DSM 26407</strain>
    </source>
</reference>